<dbReference type="InterPro" id="IPR018604">
    <property type="entry name" value="YycI-like"/>
</dbReference>
<dbReference type="AlphaFoldDB" id="A0A916VFS8"/>
<evidence type="ECO:0000313" key="2">
    <source>
        <dbReference type="EMBL" id="GFR38213.1"/>
    </source>
</evidence>
<reference evidence="2" key="1">
    <citation type="submission" date="2020-08" db="EMBL/GenBank/DDBJ databases">
        <authorList>
            <person name="Uke A."/>
            <person name="Chhe C."/>
            <person name="Baramee S."/>
            <person name="Kosugi A."/>
        </authorList>
    </citation>
    <scope>NUCLEOTIDE SEQUENCE</scope>
    <source>
        <strain evidence="2">DA-C8</strain>
    </source>
</reference>
<dbReference type="GO" id="GO:0016020">
    <property type="term" value="C:membrane"/>
    <property type="evidence" value="ECO:0007669"/>
    <property type="project" value="InterPro"/>
</dbReference>
<evidence type="ECO:0000313" key="3">
    <source>
        <dbReference type="Proteomes" id="UP000654993"/>
    </source>
</evidence>
<evidence type="ECO:0000259" key="1">
    <source>
        <dbReference type="Pfam" id="PF09648"/>
    </source>
</evidence>
<reference evidence="2" key="2">
    <citation type="journal article" date="2021" name="Data Brief">
        <title>Draft genome sequence data of the facultative, thermophilic, xylanolytic bacterium Paenibacillus sp. strain DA-C8.</title>
        <authorList>
            <person name="Chhe C."/>
            <person name="Uke A."/>
            <person name="Baramee S."/>
            <person name="Ungkulpasvich U."/>
            <person name="Tachaapaikoon C."/>
            <person name="Pason P."/>
            <person name="Waeonukul R."/>
            <person name="Ratanakhanokchai K."/>
            <person name="Kosugi A."/>
        </authorList>
    </citation>
    <scope>NUCLEOTIDE SEQUENCE</scope>
    <source>
        <strain evidence="2">DA-C8</strain>
    </source>
</reference>
<feature type="domain" description="Regulatory protein YycH-like" evidence="1">
    <location>
        <begin position="107"/>
        <end position="233"/>
    </location>
</feature>
<sequence>MEWGRAKSILILAFLMLNLVLGYQLWDSKLKFSNERNEIELIADEVLSIAAGKNITVDARVPRETPRMNEITVTFGEEGIIGRQGLFDPPVPYHALMTEGELWDQIRVHIPNLDHYQIDPHTSGSGSIILHQLTGGYPMFDVRLELQYENQQIVSYKQHVVNILEGEEATEQKVLSAYLAIGRLVENYLEPGTVITDVRLGYHGQIFNSETQVLAPMWRIMTSDDEMYYVHAINGSVETPSKGIE</sequence>
<dbReference type="RefSeq" id="WP_200966462.1">
    <property type="nucleotide sequence ID" value="NZ_BMAQ01000013.1"/>
</dbReference>
<dbReference type="Pfam" id="PF09648">
    <property type="entry name" value="YycI"/>
    <property type="match status" value="1"/>
</dbReference>
<comment type="caution">
    <text evidence="2">The sequence shown here is derived from an EMBL/GenBank/DDBJ whole genome shotgun (WGS) entry which is preliminary data.</text>
</comment>
<dbReference type="Gene3D" id="2.40.128.690">
    <property type="entry name" value="YycH protein, domain 3-like"/>
    <property type="match status" value="1"/>
</dbReference>
<proteinExistence type="predicted"/>
<dbReference type="EMBL" id="BMAQ01000013">
    <property type="protein sequence ID" value="GFR38213.1"/>
    <property type="molecule type" value="Genomic_DNA"/>
</dbReference>
<name>A0A916VFS8_9BACL</name>
<organism evidence="2 3">
    <name type="scientific">Insulibacter thermoxylanivorax</name>
    <dbReference type="NCBI Taxonomy" id="2749268"/>
    <lineage>
        <taxon>Bacteria</taxon>
        <taxon>Bacillati</taxon>
        <taxon>Bacillota</taxon>
        <taxon>Bacilli</taxon>
        <taxon>Bacillales</taxon>
        <taxon>Paenibacillaceae</taxon>
        <taxon>Insulibacter</taxon>
    </lineage>
</organism>
<accession>A0A916VFS8</accession>
<dbReference type="Proteomes" id="UP000654993">
    <property type="component" value="Unassembled WGS sequence"/>
</dbReference>
<keyword evidence="3" id="KW-1185">Reference proteome</keyword>
<protein>
    <recommendedName>
        <fullName evidence="1">Regulatory protein YycH-like domain-containing protein</fullName>
    </recommendedName>
</protein>
<gene>
    <name evidence="2" type="ORF">PRECH8_15090</name>
</gene>